<evidence type="ECO:0000259" key="8">
    <source>
        <dbReference type="PROSITE" id="PS51190"/>
    </source>
</evidence>
<dbReference type="Pfam" id="PF02259">
    <property type="entry name" value="FAT"/>
    <property type="match status" value="1"/>
</dbReference>
<keyword evidence="10" id="KW-1185">Reference proteome</keyword>
<name>A2E2R5_TRIV3</name>
<dbReference type="PROSITE" id="PS51189">
    <property type="entry name" value="FAT"/>
    <property type="match status" value="1"/>
</dbReference>
<dbReference type="Gene3D" id="3.30.1010.10">
    <property type="entry name" value="Phosphatidylinositol 3-kinase Catalytic Subunit, Chain A, domain 4"/>
    <property type="match status" value="1"/>
</dbReference>
<feature type="domain" description="FATC" evidence="8">
    <location>
        <begin position="2146"/>
        <end position="2178"/>
    </location>
</feature>
<sequence>MDAFLDNLPLPDMYSNLISISKSIWEIFVGRLRVLQPEELNQWISDSYNYLTNLSQNRSSENYRKLCIGMLSLYHFFLSDVSPLEPLINALYSTNEVISMQLAAYCIASIASELPPTNDNFARKHIEIALSKIKLERNNYQDNLFGLFLLRELGEMIPLPFLIHSPNVPEQIWPFLINTSFEIRMAASQVLERYLTILVKYQGYRLKEIFDAIFQNALMHLHKNPDNCPQGALTVLLLILKQKGEFYEHKANIIFDAVFPFAQGKEPREPAISVLGQLAAINPVLFRDDSKFILLLEIIKNHKEGTFLNCIEALTNLINNVPEKFGVLGQSVFLILRGSLQYNKDLIAAPLMDVLLAIAKKTNILQNQNFNLWEIIEKFIFTKTFLQHFPVFLETIPNFWVDYSFRIVDATVDLFQNTKKSHVSKSNAFNLICLFPTVLSSHQKLLISSLRDYLLSKSEEDILLAPKAVLHILLETDNYELHQILHQVIDIATGHDSVNVRVSCLNAFRENQYHLLANPVFLDFFSNLSHDDSPLVRSACFRILKKLREYDPFGVDLILRRSMLESLYSLQCSTNLIMQEKNSCVLPNLVSASPMLMHIFSSTYIPIILDLLTQRFSYQHSEFNNPLFPEVRTQLALSLVQTLDEVITNDFSVVKRFLKQILEVFTAILGEWGDKRLKHQVLATLLVLFTKDEPRNLLGIYPKLLPMVFHLIATCNSRGLRVRGLKFLGLCGAVSPRLMKYDTTQTNNTENHLPDLFLVGNSISYNDYFVEFVWNQLHMILNDKSLSTLRMKVLTAATICLDCNSTKSAEFFGELVPLIELEIQNSIDDNANEALLLLQRLIFIAGQRIIPFVDEIMVTIHKVWRPSLVSNLLLVIASLVDNLHSDFNPFAASLVTNLLDIISSSVLSIQSTAVKCIPLMATICASFPHLSQVLAPRICEIARSDAPLDVKVVSLDSLRYLVQNSNNITNSAAMILRTSLAFASKQEAPLQDLGFQVMYSLILKLGGKFNLYTHRTVDKLINSGYVPKEFVILNGAIMSGNDVKFSDFTFINTEPLLHYLRDFPSKITNNQKNILEHFDHQIMTTPKHYQNWLAGFIQVVIQESPSVSINACTSLSMTHTPLGNALFFPAFLSCWISMGSDLQAAISLKLSMMLTKQGLPPDVTQTLAQLLEYMDRAEKPILISESTLTNFYTNAHCLALALHNEQERVFKEIGGVSGGLYDNAVHLYIQLSRPEAAKSLLKSPNEDHMWLLKLEQWGSAYEYYSERLDLDRKDEEAFKGFITSACKLRRYQIVREKEKDYMSFHISFRATIAEYFAESFIFSNDFNKVLFYTKECSADSVVGRVLRAIALYMLQKNDETQSVIDATFSLISAQSSALFGRRYETVYPTLLNCQVLYELQDLVKLGRDLVNDHLRRKQWSDRLKSVDYTSAAWWYLILVRRSANPNDYDSFIKFVDLILHERKFDVFEETFKVLFPNFNELSSPPLVTLLKCKYNWAMGNNKTALEIVFRLTMNTLKASHHDFPFILSHYVDWTLSFNERSKESLSDMTKKLSSLLGKYSENQFVWQKWAVVNYHNFNLNPKNYDFAFEAIKGYVNCLTKYQAQNQGNFAEIIQLLSLFFATADNQKIFNQTSQLINRIAKSSFIDCLPQLIAQLSHPISNAVDFVVEILKSIAKQNFQPLLFPLLVVSNSKDKKRSIAANAVLDEIAKEHPKLMVQGQKIQSGLLKVAISIFEKFTTLVYKYFDFKGEGNYEMSEQVLNEIKILVDTPQSQFDNLFKHQNFQMINDLLSQQEDPDEILRCIMFNNDTFLDRLNDIAISDVSTELESLLDTEVAVPGSPDVRIHHFLPKLSVMGSKKRPRRVTIVGNNSQNYKFLLKGNEDLRLDQRVMQFFRLINAQIRRDISLSIDNVSVRCYSIVPLSTEVGLIQWVDGCDTFYNLVAEYRISHNLKPNHEQDILFNLSVDDANKLTPMQRLEVHKEIRQIVDGGDLRKVFWLKSPSSEAWLERTSKYARSTALMSIVGYILGLGDRHPSNFMIDRNSGDVIHIDFGDSFDVARNRVLFSEMIPFRLTRMVSSAFGLCGIEGEFYPVSVRVMMLIRENCNSLISVLEIFVQEPIEEGEAKLHAPDVMKRIRSKIRGNDFEENVVLPVEKQVGRLINEALDEYNLAKLYSGWKPLW</sequence>
<dbReference type="VEuPathDB" id="TrichDB:TVAG_212750"/>
<dbReference type="GO" id="GO:0005524">
    <property type="term" value="F:ATP binding"/>
    <property type="evidence" value="ECO:0007669"/>
    <property type="project" value="UniProtKB-KW"/>
</dbReference>
<feature type="domain" description="PI3K/PI4K catalytic" evidence="6">
    <location>
        <begin position="1846"/>
        <end position="2162"/>
    </location>
</feature>
<comment type="catalytic activity">
    <reaction evidence="5">
        <text>L-threonyl-[protein] + ATP = O-phospho-L-threonyl-[protein] + ADP + H(+)</text>
        <dbReference type="Rhea" id="RHEA:46608"/>
        <dbReference type="Rhea" id="RHEA-COMP:11060"/>
        <dbReference type="Rhea" id="RHEA-COMP:11605"/>
        <dbReference type="ChEBI" id="CHEBI:15378"/>
        <dbReference type="ChEBI" id="CHEBI:30013"/>
        <dbReference type="ChEBI" id="CHEBI:30616"/>
        <dbReference type="ChEBI" id="CHEBI:61977"/>
        <dbReference type="ChEBI" id="CHEBI:456216"/>
        <dbReference type="EC" id="2.7.11.1"/>
    </reaction>
</comment>
<evidence type="ECO:0000313" key="9">
    <source>
        <dbReference type="EMBL" id="EAY13093.1"/>
    </source>
</evidence>
<dbReference type="GO" id="GO:0005737">
    <property type="term" value="C:cytoplasm"/>
    <property type="evidence" value="ECO:0000318"/>
    <property type="project" value="GO_Central"/>
</dbReference>
<dbReference type="CDD" id="cd05169">
    <property type="entry name" value="PIKKc_TOR"/>
    <property type="match status" value="1"/>
</dbReference>
<evidence type="ECO:0000313" key="10">
    <source>
        <dbReference type="Proteomes" id="UP000001542"/>
    </source>
</evidence>
<dbReference type="SMART" id="SM00146">
    <property type="entry name" value="PI3Kc"/>
    <property type="match status" value="1"/>
</dbReference>
<dbReference type="GO" id="GO:0005634">
    <property type="term" value="C:nucleus"/>
    <property type="evidence" value="ECO:0000318"/>
    <property type="project" value="GO_Central"/>
</dbReference>
<organism evidence="9 10">
    <name type="scientific">Trichomonas vaginalis (strain ATCC PRA-98 / G3)</name>
    <dbReference type="NCBI Taxonomy" id="412133"/>
    <lineage>
        <taxon>Eukaryota</taxon>
        <taxon>Metamonada</taxon>
        <taxon>Parabasalia</taxon>
        <taxon>Trichomonadida</taxon>
        <taxon>Trichomonadidae</taxon>
        <taxon>Trichomonas</taxon>
    </lineage>
</organism>
<dbReference type="SMART" id="SM01346">
    <property type="entry name" value="DUF3385"/>
    <property type="match status" value="1"/>
</dbReference>
<dbReference type="PANTHER" id="PTHR11139:SF9">
    <property type="entry name" value="SERINE_THREONINE-PROTEIN KINASE MTOR"/>
    <property type="match status" value="1"/>
</dbReference>
<dbReference type="SUPFAM" id="SSF48371">
    <property type="entry name" value="ARM repeat"/>
    <property type="match status" value="2"/>
</dbReference>
<dbReference type="RefSeq" id="XP_001325316.1">
    <property type="nucleotide sequence ID" value="XM_001325281.1"/>
</dbReference>
<dbReference type="InterPro" id="IPR016024">
    <property type="entry name" value="ARM-type_fold"/>
</dbReference>
<dbReference type="Pfam" id="PF00454">
    <property type="entry name" value="PI3_PI4_kinase"/>
    <property type="match status" value="1"/>
</dbReference>
<dbReference type="InParanoid" id="A2E2R5"/>
<dbReference type="InterPro" id="IPR003152">
    <property type="entry name" value="FATC_dom"/>
</dbReference>
<dbReference type="GO" id="GO:0016242">
    <property type="term" value="P:negative regulation of macroautophagy"/>
    <property type="evidence" value="ECO:0000318"/>
    <property type="project" value="GO_Central"/>
</dbReference>
<dbReference type="GO" id="GO:0004674">
    <property type="term" value="F:protein serine/threonine kinase activity"/>
    <property type="evidence" value="ECO:0000318"/>
    <property type="project" value="GO_Central"/>
</dbReference>
<dbReference type="EMBL" id="DS113291">
    <property type="protein sequence ID" value="EAY13093.1"/>
    <property type="molecule type" value="Genomic_DNA"/>
</dbReference>
<dbReference type="KEGG" id="tva:4771066"/>
<dbReference type="InterPro" id="IPR014009">
    <property type="entry name" value="PIK_FAT"/>
</dbReference>
<reference evidence="9" key="1">
    <citation type="submission" date="2006-10" db="EMBL/GenBank/DDBJ databases">
        <authorList>
            <person name="Amadeo P."/>
            <person name="Zhao Q."/>
            <person name="Wortman J."/>
            <person name="Fraser-Liggett C."/>
            <person name="Carlton J."/>
        </authorList>
    </citation>
    <scope>NUCLEOTIDE SEQUENCE</scope>
    <source>
        <strain evidence="9">G3</strain>
    </source>
</reference>
<dbReference type="Pfam" id="PF23593">
    <property type="entry name" value="HEAT_ATR"/>
    <property type="match status" value="1"/>
</dbReference>
<dbReference type="InterPro" id="IPR050517">
    <property type="entry name" value="DDR_Repair_Kinase"/>
</dbReference>
<dbReference type="SUPFAM" id="SSF56112">
    <property type="entry name" value="Protein kinase-like (PK-like)"/>
    <property type="match status" value="1"/>
</dbReference>
<reference evidence="9" key="2">
    <citation type="journal article" date="2007" name="Science">
        <title>Draft genome sequence of the sexually transmitted pathogen Trichomonas vaginalis.</title>
        <authorList>
            <person name="Carlton J.M."/>
            <person name="Hirt R.P."/>
            <person name="Silva J.C."/>
            <person name="Delcher A.L."/>
            <person name="Schatz M."/>
            <person name="Zhao Q."/>
            <person name="Wortman J.R."/>
            <person name="Bidwell S.L."/>
            <person name="Alsmark U.C.M."/>
            <person name="Besteiro S."/>
            <person name="Sicheritz-Ponten T."/>
            <person name="Noel C.J."/>
            <person name="Dacks J.B."/>
            <person name="Foster P.G."/>
            <person name="Simillion C."/>
            <person name="Van de Peer Y."/>
            <person name="Miranda-Saavedra D."/>
            <person name="Barton G.J."/>
            <person name="Westrop G.D."/>
            <person name="Mueller S."/>
            <person name="Dessi D."/>
            <person name="Fiori P.L."/>
            <person name="Ren Q."/>
            <person name="Paulsen I."/>
            <person name="Zhang H."/>
            <person name="Bastida-Corcuera F.D."/>
            <person name="Simoes-Barbosa A."/>
            <person name="Brown M.T."/>
            <person name="Hayes R.D."/>
            <person name="Mukherjee M."/>
            <person name="Okumura C.Y."/>
            <person name="Schneider R."/>
            <person name="Smith A.J."/>
            <person name="Vanacova S."/>
            <person name="Villalvazo M."/>
            <person name="Haas B.J."/>
            <person name="Pertea M."/>
            <person name="Feldblyum T.V."/>
            <person name="Utterback T.R."/>
            <person name="Shu C.L."/>
            <person name="Osoegawa K."/>
            <person name="de Jong P.J."/>
            <person name="Hrdy I."/>
            <person name="Horvathova L."/>
            <person name="Zubacova Z."/>
            <person name="Dolezal P."/>
            <person name="Malik S.B."/>
            <person name="Logsdon J.M. Jr."/>
            <person name="Henze K."/>
            <person name="Gupta A."/>
            <person name="Wang C.C."/>
            <person name="Dunne R.L."/>
            <person name="Upcroft J.A."/>
            <person name="Upcroft P."/>
            <person name="White O."/>
            <person name="Salzberg S.L."/>
            <person name="Tang P."/>
            <person name="Chiu C.-H."/>
            <person name="Lee Y.-S."/>
            <person name="Embley T.M."/>
            <person name="Coombs G.H."/>
            <person name="Mottram J.C."/>
            <person name="Tachezy J."/>
            <person name="Fraser-Liggett C.M."/>
            <person name="Johnson P.J."/>
        </authorList>
    </citation>
    <scope>NUCLEOTIDE SEQUENCE [LARGE SCALE GENOMIC DNA]</scope>
    <source>
        <strain evidence="9">G3</strain>
    </source>
</reference>
<dbReference type="InterPro" id="IPR036940">
    <property type="entry name" value="PI3/4_kinase_cat_sf"/>
</dbReference>
<dbReference type="FunFam" id="1.25.10.10:FF:001440">
    <property type="entry name" value="Serine/threonine-protein kinase TOR"/>
    <property type="match status" value="1"/>
</dbReference>
<dbReference type="STRING" id="5722.A2E2R5"/>
<evidence type="ECO:0000259" key="7">
    <source>
        <dbReference type="PROSITE" id="PS51189"/>
    </source>
</evidence>
<dbReference type="Gene3D" id="1.10.1070.11">
    <property type="entry name" value="Phosphatidylinositol 3-/4-kinase, catalytic domain"/>
    <property type="match status" value="1"/>
</dbReference>
<dbReference type="eggNOG" id="KOG0891">
    <property type="taxonomic scope" value="Eukaryota"/>
</dbReference>
<gene>
    <name evidence="9" type="ORF">TVAG_212750</name>
</gene>
<evidence type="ECO:0000259" key="6">
    <source>
        <dbReference type="PROSITE" id="PS50290"/>
    </source>
</evidence>
<dbReference type="InterPro" id="IPR057564">
    <property type="entry name" value="HEAT_ATR"/>
</dbReference>
<dbReference type="InterPro" id="IPR011989">
    <property type="entry name" value="ARM-like"/>
</dbReference>
<dbReference type="SMR" id="A2E2R5"/>
<comment type="similarity">
    <text evidence="5">Belongs to the PI3/PI4-kinase family.</text>
</comment>
<dbReference type="InterPro" id="IPR000403">
    <property type="entry name" value="PI3/4_kinase_cat_dom"/>
</dbReference>
<proteinExistence type="inferred from homology"/>
<dbReference type="OrthoDB" id="381190at2759"/>
<dbReference type="Proteomes" id="UP000001542">
    <property type="component" value="Unassembled WGS sequence"/>
</dbReference>
<dbReference type="Pfam" id="PF11865">
    <property type="entry name" value="mTOR_dom"/>
    <property type="match status" value="1"/>
</dbReference>
<dbReference type="EC" id="2.7.11.1" evidence="5"/>
<keyword evidence="3 5" id="KW-0418">Kinase</keyword>
<keyword evidence="4 5" id="KW-0067">ATP-binding</keyword>
<evidence type="ECO:0000256" key="2">
    <source>
        <dbReference type="ARBA" id="ARBA00022741"/>
    </source>
</evidence>
<dbReference type="SMART" id="SM01343">
    <property type="entry name" value="FATC"/>
    <property type="match status" value="1"/>
</dbReference>
<dbReference type="FunFam" id="1.10.1070.11:FF:000029">
    <property type="entry name" value="Serine/threonine-protein kinase TOR"/>
    <property type="match status" value="1"/>
</dbReference>
<dbReference type="Gene3D" id="1.25.10.10">
    <property type="entry name" value="Leucine-rich Repeat Variant"/>
    <property type="match status" value="2"/>
</dbReference>
<keyword evidence="5" id="KW-0723">Serine/threonine-protein kinase</keyword>
<dbReference type="InterPro" id="IPR018936">
    <property type="entry name" value="PI3/4_kinase_CS"/>
</dbReference>
<dbReference type="PANTHER" id="PTHR11139">
    <property type="entry name" value="ATAXIA TELANGIECTASIA MUTATED ATM -RELATED"/>
    <property type="match status" value="1"/>
</dbReference>
<dbReference type="PROSITE" id="PS51190">
    <property type="entry name" value="FATC"/>
    <property type="match status" value="1"/>
</dbReference>
<dbReference type="InterPro" id="IPR011009">
    <property type="entry name" value="Kinase-like_dom_sf"/>
</dbReference>
<dbReference type="GO" id="GO:0038201">
    <property type="term" value="C:TOR complex"/>
    <property type="evidence" value="ECO:0000318"/>
    <property type="project" value="GO_Central"/>
</dbReference>
<evidence type="ECO:0000256" key="4">
    <source>
        <dbReference type="ARBA" id="ARBA00022840"/>
    </source>
</evidence>
<feature type="domain" description="FAT" evidence="7">
    <location>
        <begin position="1315"/>
        <end position="1691"/>
    </location>
</feature>
<dbReference type="FunFam" id="3.30.1010.10:FF:000022">
    <property type="entry name" value="Serine/threonine-protein kinase TOR"/>
    <property type="match status" value="1"/>
</dbReference>
<dbReference type="InterPro" id="IPR024585">
    <property type="entry name" value="mTOR_dom"/>
</dbReference>
<dbReference type="InterPro" id="IPR003151">
    <property type="entry name" value="PIK-rel_kinase_FAT"/>
</dbReference>
<dbReference type="Pfam" id="PF02260">
    <property type="entry name" value="FATC"/>
    <property type="match status" value="1"/>
</dbReference>
<evidence type="ECO:0000256" key="5">
    <source>
        <dbReference type="RuleBase" id="RU364109"/>
    </source>
</evidence>
<keyword evidence="2 5" id="KW-0547">Nucleotide-binding</keyword>
<dbReference type="GO" id="GO:0031929">
    <property type="term" value="P:TOR signaling"/>
    <property type="evidence" value="ECO:0000318"/>
    <property type="project" value="GO_Central"/>
</dbReference>
<evidence type="ECO:0000256" key="3">
    <source>
        <dbReference type="ARBA" id="ARBA00022777"/>
    </source>
</evidence>
<dbReference type="FunFam" id="1.25.10.10:FF:000877">
    <property type="entry name" value="Serine/threonine-protein kinase TOR"/>
    <property type="match status" value="1"/>
</dbReference>
<keyword evidence="1 5" id="KW-0808">Transferase</keyword>
<dbReference type="PROSITE" id="PS50290">
    <property type="entry name" value="PI3_4_KINASE_3"/>
    <property type="match status" value="1"/>
</dbReference>
<dbReference type="InterPro" id="IPR026683">
    <property type="entry name" value="TOR_cat"/>
</dbReference>
<evidence type="ECO:0000256" key="1">
    <source>
        <dbReference type="ARBA" id="ARBA00022679"/>
    </source>
</evidence>
<accession>A2E2R5</accession>
<dbReference type="PROSITE" id="PS00916">
    <property type="entry name" value="PI3_4_KINASE_2"/>
    <property type="match status" value="1"/>
</dbReference>
<protein>
    <recommendedName>
        <fullName evidence="5">Serine/threonine-protein kinase TOR</fullName>
        <ecNumber evidence="5">2.7.11.1</ecNumber>
    </recommendedName>
</protein>
<dbReference type="VEuPathDB" id="TrichDB:TVAGG3_0166610"/>